<sequence>MNDEIHALKLNQTWELVQGPPATNVVGSKWIFRTKYHSDGTIDRLRARLVAKGYTQLYGLDFNDTFSPVVRASTIRIVLSIVVSHGWTIRQLEVKNVFLHGLLQEEVYMEQPPGYIDASPPNHVCHLKKKELEEITVVVGRLPLCVVVDVERGVTQLQLLPRRDGNGFKGS</sequence>
<name>A0A833XXI6_JUGRE</name>
<evidence type="ECO:0000259" key="1">
    <source>
        <dbReference type="Pfam" id="PF07727"/>
    </source>
</evidence>
<proteinExistence type="predicted"/>
<dbReference type="InterPro" id="IPR013103">
    <property type="entry name" value="RVT_2"/>
</dbReference>
<dbReference type="EMBL" id="LIHL02000004">
    <property type="protein sequence ID" value="KAF5472170.1"/>
    <property type="molecule type" value="Genomic_DNA"/>
</dbReference>
<evidence type="ECO:0000313" key="3">
    <source>
        <dbReference type="Proteomes" id="UP000619265"/>
    </source>
</evidence>
<reference evidence="2" key="2">
    <citation type="submission" date="2020-03" db="EMBL/GenBank/DDBJ databases">
        <title>Walnut 2.0.</title>
        <authorList>
            <person name="Marrano A."/>
            <person name="Britton M."/>
            <person name="Zimin A.V."/>
            <person name="Zaini P.A."/>
            <person name="Workman R."/>
            <person name="Puiu D."/>
            <person name="Bianco L."/>
            <person name="Allen B.J."/>
            <person name="Troggio M."/>
            <person name="Leslie C.A."/>
            <person name="Timp W."/>
            <person name="Dendekar A."/>
            <person name="Salzberg S.L."/>
            <person name="Neale D.B."/>
        </authorList>
    </citation>
    <scope>NUCLEOTIDE SEQUENCE</scope>
    <source>
        <tissue evidence="2">Leaves</tissue>
    </source>
</reference>
<dbReference type="Proteomes" id="UP000619265">
    <property type="component" value="Unassembled WGS sequence"/>
</dbReference>
<evidence type="ECO:0000313" key="2">
    <source>
        <dbReference type="EMBL" id="KAF5472170.1"/>
    </source>
</evidence>
<gene>
    <name evidence="2" type="ORF">F2P56_008908</name>
</gene>
<comment type="caution">
    <text evidence="2">The sequence shown here is derived from an EMBL/GenBank/DDBJ whole genome shotgun (WGS) entry which is preliminary data.</text>
</comment>
<dbReference type="AlphaFoldDB" id="A0A833XXI6"/>
<accession>A0A833XXI6</accession>
<dbReference type="Gramene" id="Jr04_07930_p1">
    <property type="protein sequence ID" value="cds.Jr04_07930_p1"/>
    <property type="gene ID" value="Jr04_07930"/>
</dbReference>
<feature type="domain" description="Reverse transcriptase Ty1/copia-type" evidence="1">
    <location>
        <begin position="11"/>
        <end position="129"/>
    </location>
</feature>
<protein>
    <recommendedName>
        <fullName evidence="1">Reverse transcriptase Ty1/copia-type domain-containing protein</fullName>
    </recommendedName>
</protein>
<dbReference type="Pfam" id="PF07727">
    <property type="entry name" value="RVT_2"/>
    <property type="match status" value="1"/>
</dbReference>
<organism evidence="2 3">
    <name type="scientific">Juglans regia</name>
    <name type="common">English walnut</name>
    <dbReference type="NCBI Taxonomy" id="51240"/>
    <lineage>
        <taxon>Eukaryota</taxon>
        <taxon>Viridiplantae</taxon>
        <taxon>Streptophyta</taxon>
        <taxon>Embryophyta</taxon>
        <taxon>Tracheophyta</taxon>
        <taxon>Spermatophyta</taxon>
        <taxon>Magnoliopsida</taxon>
        <taxon>eudicotyledons</taxon>
        <taxon>Gunneridae</taxon>
        <taxon>Pentapetalae</taxon>
        <taxon>rosids</taxon>
        <taxon>fabids</taxon>
        <taxon>Fagales</taxon>
        <taxon>Juglandaceae</taxon>
        <taxon>Juglans</taxon>
    </lineage>
</organism>
<reference evidence="2" key="1">
    <citation type="submission" date="2015-10" db="EMBL/GenBank/DDBJ databases">
        <authorList>
            <person name="Martinez-Garcia P.J."/>
            <person name="Crepeau M.W."/>
            <person name="Puiu D."/>
            <person name="Gonzalez-Ibeas D."/>
            <person name="Whalen J."/>
            <person name="Stevens K."/>
            <person name="Paul R."/>
            <person name="Butterfield T."/>
            <person name="Britton M."/>
            <person name="Reagan R."/>
            <person name="Chakraborty S."/>
            <person name="Walawage S.L."/>
            <person name="Vasquez-Gross H.A."/>
            <person name="Cardeno C."/>
            <person name="Famula R."/>
            <person name="Pratt K."/>
            <person name="Kuruganti S."/>
            <person name="Aradhya M.K."/>
            <person name="Leslie C.A."/>
            <person name="Dandekar A.M."/>
            <person name="Salzberg S.L."/>
            <person name="Wegrzyn J.L."/>
            <person name="Langley C.H."/>
            <person name="Neale D.B."/>
        </authorList>
    </citation>
    <scope>NUCLEOTIDE SEQUENCE</scope>
    <source>
        <tissue evidence="2">Leaves</tissue>
    </source>
</reference>